<keyword evidence="4 7" id="KW-0812">Transmembrane</keyword>
<feature type="domain" description="Cation efflux protein transmembrane" evidence="8">
    <location>
        <begin position="32"/>
        <end position="222"/>
    </location>
</feature>
<dbReference type="Gene3D" id="3.30.70.1350">
    <property type="entry name" value="Cation efflux protein, cytoplasmic domain"/>
    <property type="match status" value="1"/>
</dbReference>
<evidence type="ECO:0000256" key="6">
    <source>
        <dbReference type="ARBA" id="ARBA00023136"/>
    </source>
</evidence>
<dbReference type="Pfam" id="PF16916">
    <property type="entry name" value="ZT_dimer"/>
    <property type="match status" value="1"/>
</dbReference>
<dbReference type="InterPro" id="IPR027470">
    <property type="entry name" value="Cation_efflux_CTD"/>
</dbReference>
<dbReference type="GeneID" id="97207121"/>
<dbReference type="Gene3D" id="1.20.1510.10">
    <property type="entry name" value="Cation efflux protein transmembrane domain"/>
    <property type="match status" value="1"/>
</dbReference>
<keyword evidence="6 7" id="KW-0472">Membrane</keyword>
<comment type="similarity">
    <text evidence="2">Belongs to the cation diffusion facilitator (CDF) transporter (TC 2.A.4) family.</text>
</comment>
<evidence type="ECO:0000313" key="11">
    <source>
        <dbReference type="EMBL" id="NSJ52595.1"/>
    </source>
</evidence>
<evidence type="ECO:0000259" key="9">
    <source>
        <dbReference type="Pfam" id="PF16916"/>
    </source>
</evidence>
<evidence type="ECO:0000256" key="3">
    <source>
        <dbReference type="ARBA" id="ARBA00022448"/>
    </source>
</evidence>
<comment type="caution">
    <text evidence="10">The sequence shown here is derived from an EMBL/GenBank/DDBJ whole genome shotgun (WGS) entry which is preliminary data.</text>
</comment>
<name>A0AAX1SC53_9FIRM</name>
<gene>
    <name evidence="11" type="ORF">G5B36_28565</name>
    <name evidence="10" type="ORF">L0N08_21435</name>
</gene>
<reference evidence="11" key="2">
    <citation type="submission" date="2020-02" db="EMBL/GenBank/DDBJ databases">
        <authorList>
            <person name="Littmann E."/>
            <person name="Sorbara M."/>
        </authorList>
    </citation>
    <scope>NUCLEOTIDE SEQUENCE</scope>
    <source>
        <strain evidence="11">MSK.1.17</strain>
    </source>
</reference>
<keyword evidence="3" id="KW-0813">Transport</keyword>
<dbReference type="RefSeq" id="WP_117563269.1">
    <property type="nucleotide sequence ID" value="NZ_BAABZL010000001.1"/>
</dbReference>
<dbReference type="Proteomes" id="UP001299608">
    <property type="component" value="Unassembled WGS sequence"/>
</dbReference>
<evidence type="ECO:0000259" key="8">
    <source>
        <dbReference type="Pfam" id="PF01545"/>
    </source>
</evidence>
<dbReference type="NCBIfam" id="TIGR01297">
    <property type="entry name" value="CDF"/>
    <property type="match status" value="1"/>
</dbReference>
<reference evidence="10" key="3">
    <citation type="submission" date="2022-01" db="EMBL/GenBank/DDBJ databases">
        <title>Collection of gut derived symbiotic bacterial strains cultured from healthy donors.</title>
        <authorList>
            <person name="Lin H."/>
            <person name="Kohout C."/>
            <person name="Waligurski E."/>
            <person name="Pamer E.G."/>
        </authorList>
    </citation>
    <scope>NUCLEOTIDE SEQUENCE</scope>
    <source>
        <strain evidence="10">DFI.6.55</strain>
    </source>
</reference>
<dbReference type="SUPFAM" id="SSF161111">
    <property type="entry name" value="Cation efflux protein transmembrane domain-like"/>
    <property type="match status" value="1"/>
</dbReference>
<sequence>MTDFLVKHFVKNHEQVEEDEVRTEYGTLASGVGIFCNLLLFAAKLMIGILVNSISVMADAFNNLSDAASSIIGFIGVKMAEKPADDDHPFGHGRIEYISAFIVAFLVIQVGFSLFKSSVGKIIHPEDMTFRWISIVILLLSVGVKLWLSMFNKKLGKRINSKVMMATSADAMGDVAATSATIFSIAVYGMAGLNVDGIVGIIVSVVVMVAGVNIAKDTLAPLIGEGIDPEFYEEISNFVEGFDGIVGTHDLIVHNYGPTRSMASIHAEVPNDCDVEFSHEIIDRIEREALRRFRLLLVIHMDPVETHNELVVKFKDMVADVLENIDSRLEFHDFRMVDGQARINLIFDLVVPWEYKQSVQGKLKARISDEVKKRDGRCECVITVENSFMSGNKE</sequence>
<keyword evidence="5 7" id="KW-1133">Transmembrane helix</keyword>
<organism evidence="10 13">
    <name type="scientific">Enterocloster aldenensis</name>
    <dbReference type="NCBI Taxonomy" id="358742"/>
    <lineage>
        <taxon>Bacteria</taxon>
        <taxon>Bacillati</taxon>
        <taxon>Bacillota</taxon>
        <taxon>Clostridia</taxon>
        <taxon>Lachnospirales</taxon>
        <taxon>Lachnospiraceae</taxon>
        <taxon>Enterocloster</taxon>
    </lineage>
</organism>
<dbReference type="PANTHER" id="PTHR43840:SF50">
    <property type="entry name" value="MANGANESE EFFLUX SYSTEM PROTEIN MNES"/>
    <property type="match status" value="1"/>
</dbReference>
<evidence type="ECO:0000256" key="1">
    <source>
        <dbReference type="ARBA" id="ARBA00004141"/>
    </source>
</evidence>
<proteinExistence type="inferred from homology"/>
<dbReference type="FunFam" id="1.20.1510.10:FF:000006">
    <property type="entry name" value="Divalent cation efflux transporter"/>
    <property type="match status" value="1"/>
</dbReference>
<dbReference type="InterPro" id="IPR027469">
    <property type="entry name" value="Cation_efflux_TMD_sf"/>
</dbReference>
<comment type="subcellular location">
    <subcellularLocation>
        <location evidence="1">Membrane</location>
        <topology evidence="1">Multi-pass membrane protein</topology>
    </subcellularLocation>
</comment>
<dbReference type="PANTHER" id="PTHR43840">
    <property type="entry name" value="MITOCHONDRIAL METAL TRANSPORTER 1-RELATED"/>
    <property type="match status" value="1"/>
</dbReference>
<dbReference type="InterPro" id="IPR058533">
    <property type="entry name" value="Cation_efflux_TM"/>
</dbReference>
<dbReference type="Proteomes" id="UP000669239">
    <property type="component" value="Unassembled WGS sequence"/>
</dbReference>
<dbReference type="SUPFAM" id="SSF160240">
    <property type="entry name" value="Cation efflux protein cytoplasmic domain-like"/>
    <property type="match status" value="2"/>
</dbReference>
<dbReference type="AlphaFoldDB" id="A0AAX1SC53"/>
<dbReference type="GO" id="GO:0008324">
    <property type="term" value="F:monoatomic cation transmembrane transporter activity"/>
    <property type="evidence" value="ECO:0007669"/>
    <property type="project" value="InterPro"/>
</dbReference>
<evidence type="ECO:0000256" key="2">
    <source>
        <dbReference type="ARBA" id="ARBA00008114"/>
    </source>
</evidence>
<feature type="transmembrane region" description="Helical" evidence="7">
    <location>
        <begin position="197"/>
        <end position="215"/>
    </location>
</feature>
<dbReference type="InterPro" id="IPR036837">
    <property type="entry name" value="Cation_efflux_CTD_sf"/>
</dbReference>
<evidence type="ECO:0000256" key="7">
    <source>
        <dbReference type="SAM" id="Phobius"/>
    </source>
</evidence>
<dbReference type="InterPro" id="IPR002524">
    <property type="entry name" value="Cation_efflux"/>
</dbReference>
<protein>
    <submittedName>
        <fullName evidence="10">Cation diffusion facilitator family transporter</fullName>
    </submittedName>
    <submittedName>
        <fullName evidence="11">Cation transporter</fullName>
    </submittedName>
</protein>
<evidence type="ECO:0000256" key="4">
    <source>
        <dbReference type="ARBA" id="ARBA00022692"/>
    </source>
</evidence>
<feature type="transmembrane region" description="Helical" evidence="7">
    <location>
        <begin position="28"/>
        <end position="51"/>
    </location>
</feature>
<dbReference type="EMBL" id="JAKNGE010000031">
    <property type="protein sequence ID" value="MCG4747993.1"/>
    <property type="molecule type" value="Genomic_DNA"/>
</dbReference>
<evidence type="ECO:0000313" key="13">
    <source>
        <dbReference type="Proteomes" id="UP001299608"/>
    </source>
</evidence>
<evidence type="ECO:0000313" key="12">
    <source>
        <dbReference type="Proteomes" id="UP000669239"/>
    </source>
</evidence>
<dbReference type="EMBL" id="JAAITT010000084">
    <property type="protein sequence ID" value="NSJ52595.1"/>
    <property type="molecule type" value="Genomic_DNA"/>
</dbReference>
<keyword evidence="12" id="KW-1185">Reference proteome</keyword>
<feature type="transmembrane region" description="Helical" evidence="7">
    <location>
        <begin position="130"/>
        <end position="150"/>
    </location>
</feature>
<dbReference type="InterPro" id="IPR050291">
    <property type="entry name" value="CDF_Transporter"/>
</dbReference>
<dbReference type="GO" id="GO:0016020">
    <property type="term" value="C:membrane"/>
    <property type="evidence" value="ECO:0007669"/>
    <property type="project" value="UniProtKB-SubCell"/>
</dbReference>
<reference evidence="11 12" key="1">
    <citation type="journal article" date="2020" name="Cell Host Microbe">
        <title>Functional and Genomic Variation between Human-Derived Isolates of Lachnospiraceae Reveals Inter- and Intra-Species Diversity.</title>
        <authorList>
            <person name="Sorbara M.T."/>
            <person name="Littmann E.R."/>
            <person name="Fontana E."/>
            <person name="Moody T.U."/>
            <person name="Kohout C.E."/>
            <person name="Gjonbalaj M."/>
            <person name="Eaton V."/>
            <person name="Seok R."/>
            <person name="Leiner I.M."/>
            <person name="Pamer E.G."/>
        </authorList>
    </citation>
    <scope>NUCLEOTIDE SEQUENCE [LARGE SCALE GENOMIC DNA]</scope>
    <source>
        <strain evidence="11 12">MSK.1.17</strain>
    </source>
</reference>
<feature type="transmembrane region" description="Helical" evidence="7">
    <location>
        <begin position="97"/>
        <end position="115"/>
    </location>
</feature>
<dbReference type="Pfam" id="PF01545">
    <property type="entry name" value="Cation_efflux"/>
    <property type="match status" value="1"/>
</dbReference>
<evidence type="ECO:0000256" key="5">
    <source>
        <dbReference type="ARBA" id="ARBA00022989"/>
    </source>
</evidence>
<evidence type="ECO:0000313" key="10">
    <source>
        <dbReference type="EMBL" id="MCG4747993.1"/>
    </source>
</evidence>
<feature type="transmembrane region" description="Helical" evidence="7">
    <location>
        <begin position="171"/>
        <end position="191"/>
    </location>
</feature>
<accession>A0AAX1SC53</accession>
<feature type="domain" description="Cation efflux protein cytoplasmic" evidence="9">
    <location>
        <begin position="228"/>
        <end position="303"/>
    </location>
</feature>